<accession>H8X1Q8</accession>
<keyword evidence="5" id="KW-0809">Transit peptide</keyword>
<comment type="subunit">
    <text evidence="9">Component of the TIM23 complex.</text>
</comment>
<evidence type="ECO:0000313" key="10">
    <source>
        <dbReference type="EMBL" id="CCG22463.1"/>
    </source>
</evidence>
<dbReference type="KEGG" id="cot:CORT_0B07570"/>
<dbReference type="AlphaFoldDB" id="H8X1Q8"/>
<feature type="transmembrane region" description="Helical" evidence="9">
    <location>
        <begin position="90"/>
        <end position="115"/>
    </location>
</feature>
<evidence type="ECO:0000313" key="11">
    <source>
        <dbReference type="Proteomes" id="UP000005018"/>
    </source>
</evidence>
<dbReference type="EMBL" id="HE681720">
    <property type="protein sequence ID" value="CCG22463.1"/>
    <property type="molecule type" value="Genomic_DNA"/>
</dbReference>
<reference evidence="10 11" key="1">
    <citation type="journal article" date="2012" name="PLoS ONE">
        <title>Sequence and analysis of the genome of the pathogenic yeast Candida orthopsilosis.</title>
        <authorList>
            <person name="Riccombeni A."/>
            <person name="Vidanes G."/>
            <person name="Proux-Wera E."/>
            <person name="Wolfe K.H."/>
            <person name="Butler G."/>
        </authorList>
    </citation>
    <scope>NUCLEOTIDE SEQUENCE [LARGE SCALE GENOMIC DNA]</scope>
    <source>
        <strain evidence="10 11">Co 90-125</strain>
    </source>
</reference>
<keyword evidence="4 9" id="KW-0812">Transmembrane</keyword>
<keyword evidence="11" id="KW-1185">Reference proteome</keyword>
<dbReference type="InterPro" id="IPR013261">
    <property type="entry name" value="Tim21"/>
</dbReference>
<gene>
    <name evidence="10" type="ORF">CORT_0B07570</name>
</gene>
<dbReference type="PANTHER" id="PTHR13032">
    <property type="entry name" value="MITOCHONDRIAL IMPORT INNER MEMBRANE TRANSLOCASE SUBUNIT TIM21"/>
    <property type="match status" value="1"/>
</dbReference>
<dbReference type="RefSeq" id="XP_003867900.1">
    <property type="nucleotide sequence ID" value="XM_003867852.1"/>
</dbReference>
<comment type="function">
    <text evidence="9">Essential component of the TIM23 complex, a complex that mediates the translocation of transit peptide-containing proteins across the mitochondrial inner membrane.</text>
</comment>
<dbReference type="GO" id="GO:0005744">
    <property type="term" value="C:TIM23 mitochondrial import inner membrane translocase complex"/>
    <property type="evidence" value="ECO:0007669"/>
    <property type="project" value="UniProtKB-UniRule"/>
</dbReference>
<evidence type="ECO:0000256" key="5">
    <source>
        <dbReference type="ARBA" id="ARBA00022946"/>
    </source>
</evidence>
<dbReference type="Gene3D" id="3.10.450.320">
    <property type="entry name" value="Mitochondrial import inner membrane translocase subunit Tim21"/>
    <property type="match status" value="1"/>
</dbReference>
<sequence>MNILRPNSSLLKPLRFGKIPITQFILPVNVISRSYIASSPSLHSSLLQKIPTYKSSILPYSTKSAPPPPPSPPHDKDFKGKRILNRITRAFTFSLSSVIVLGAAAIALLVIYLILSELLLPSGDTRTFNKAVKLVEKNEQAQKALGFPAGERLKAYGIVAADKWVRNRPVQSSKTRTKDGKDHLVMKFQVETDTGRTGVVTLEQVDNSWWKTEFEYMALDVRGHRRIYIIEPEKPNIARLGKGSGFLGLNWGPKKD</sequence>
<keyword evidence="6 9" id="KW-1133">Transmembrane helix</keyword>
<dbReference type="OrthoDB" id="436405at2759"/>
<evidence type="ECO:0000256" key="1">
    <source>
        <dbReference type="ARBA" id="ARBA00004304"/>
    </source>
</evidence>
<organism evidence="10 11">
    <name type="scientific">Candida orthopsilosis (strain 90-125)</name>
    <name type="common">Yeast</name>
    <dbReference type="NCBI Taxonomy" id="1136231"/>
    <lineage>
        <taxon>Eukaryota</taxon>
        <taxon>Fungi</taxon>
        <taxon>Dikarya</taxon>
        <taxon>Ascomycota</taxon>
        <taxon>Saccharomycotina</taxon>
        <taxon>Pichiomycetes</taxon>
        <taxon>Debaryomycetaceae</taxon>
        <taxon>Candida/Lodderomyces clade</taxon>
        <taxon>Candida</taxon>
    </lineage>
</organism>
<evidence type="ECO:0000256" key="7">
    <source>
        <dbReference type="ARBA" id="ARBA00023128"/>
    </source>
</evidence>
<dbReference type="GO" id="GO:0030150">
    <property type="term" value="P:protein import into mitochondrial matrix"/>
    <property type="evidence" value="ECO:0007669"/>
    <property type="project" value="UniProtKB-UniRule"/>
</dbReference>
<evidence type="ECO:0000256" key="9">
    <source>
        <dbReference type="RuleBase" id="RU367142"/>
    </source>
</evidence>
<dbReference type="HOGENOM" id="CLU_089043_0_0_1"/>
<evidence type="ECO:0000256" key="4">
    <source>
        <dbReference type="ARBA" id="ARBA00022692"/>
    </source>
</evidence>
<evidence type="ECO:0000256" key="6">
    <source>
        <dbReference type="ARBA" id="ARBA00022989"/>
    </source>
</evidence>
<dbReference type="InterPro" id="IPR038552">
    <property type="entry name" value="Tim21_IMS_sf"/>
</dbReference>
<evidence type="ECO:0000256" key="8">
    <source>
        <dbReference type="ARBA" id="ARBA00023136"/>
    </source>
</evidence>
<proteinExistence type="inferred from homology"/>
<protein>
    <recommendedName>
        <fullName evidence="3 9">Mitochondrial import inner membrane translocase subunit Tim21</fullName>
    </recommendedName>
</protein>
<comment type="similarity">
    <text evidence="2 9">Belongs to the TIM21 family.</text>
</comment>
<dbReference type="Pfam" id="PF08294">
    <property type="entry name" value="TIM21"/>
    <property type="match status" value="1"/>
</dbReference>
<name>H8X1Q8_CANO9</name>
<keyword evidence="9" id="KW-0813">Transport</keyword>
<comment type="subcellular location">
    <subcellularLocation>
        <location evidence="9">Mitochondrion inner membrane</location>
        <topology evidence="9">Single-pass membrane protein</topology>
    </subcellularLocation>
    <subcellularLocation>
        <location evidence="1">Mitochondrion membrane</location>
        <topology evidence="1">Single-pass membrane protein</topology>
    </subcellularLocation>
</comment>
<keyword evidence="7 9" id="KW-0496">Mitochondrion</keyword>
<evidence type="ECO:0000256" key="3">
    <source>
        <dbReference type="ARBA" id="ARBA00020726"/>
    </source>
</evidence>
<keyword evidence="8 9" id="KW-0472">Membrane</keyword>
<dbReference type="PANTHER" id="PTHR13032:SF6">
    <property type="entry name" value="MITOCHONDRIAL IMPORT INNER MEMBRANE TRANSLOCASE SUBUNIT TIM21"/>
    <property type="match status" value="1"/>
</dbReference>
<evidence type="ECO:0000256" key="2">
    <source>
        <dbReference type="ARBA" id="ARBA00010867"/>
    </source>
</evidence>
<keyword evidence="9" id="KW-0811">Translocation</keyword>
<dbReference type="eggNOG" id="KOG4836">
    <property type="taxonomic scope" value="Eukaryota"/>
</dbReference>
<dbReference type="GeneID" id="14539209"/>
<dbReference type="Proteomes" id="UP000005018">
    <property type="component" value="Chromosome 2"/>
</dbReference>
<keyword evidence="9" id="KW-0653">Protein transport</keyword>
<keyword evidence="9" id="KW-0999">Mitochondrion inner membrane</keyword>